<gene>
    <name evidence="2" type="ORF">RGE70_15515</name>
</gene>
<keyword evidence="3" id="KW-1185">Reference proteome</keyword>
<dbReference type="EMBL" id="CP136522">
    <property type="protein sequence ID" value="WOT04707.1"/>
    <property type="molecule type" value="Genomic_DNA"/>
</dbReference>
<keyword evidence="1" id="KW-0812">Transmembrane</keyword>
<feature type="transmembrane region" description="Helical" evidence="1">
    <location>
        <begin position="87"/>
        <end position="106"/>
    </location>
</feature>
<evidence type="ECO:0000256" key="1">
    <source>
        <dbReference type="SAM" id="Phobius"/>
    </source>
</evidence>
<evidence type="ECO:0000313" key="3">
    <source>
        <dbReference type="Proteomes" id="UP001529491"/>
    </source>
</evidence>
<evidence type="ECO:0000313" key="2">
    <source>
        <dbReference type="EMBL" id="WOT04707.1"/>
    </source>
</evidence>
<sequence>MSILTIGLLVLFLGVAFMSLPNLNRALKQHDREQWERLIGSHSRFMAYFDRLTLFSWTLQRRFEVSDNVDIQYEGYQAYKQATRVKYMLIFGLTMVAIGGYFSLFAT</sequence>
<reference evidence="2 3" key="1">
    <citation type="submission" date="2023-10" db="EMBL/GenBank/DDBJ databases">
        <title>Complete genome sequence of Shewanella sp. DAU334.</title>
        <authorList>
            <person name="Lee Y.-S."/>
            <person name="Jeong H.-R."/>
            <person name="Hwang E.-J."/>
            <person name="Choi Y.-L."/>
            <person name="Kim G.-D."/>
        </authorList>
    </citation>
    <scope>NUCLEOTIDE SEQUENCE [LARGE SCALE GENOMIC DNA]</scope>
    <source>
        <strain evidence="2 3">DAU334</strain>
    </source>
</reference>
<keyword evidence="1" id="KW-0472">Membrane</keyword>
<feature type="transmembrane region" description="Helical" evidence="1">
    <location>
        <begin position="6"/>
        <end position="23"/>
    </location>
</feature>
<dbReference type="RefSeq" id="WP_310472344.1">
    <property type="nucleotide sequence ID" value="NZ_CP136522.1"/>
</dbReference>
<organism evidence="2 3">
    <name type="scientific">Shewanella youngdeokensis</name>
    <dbReference type="NCBI Taxonomy" id="2999068"/>
    <lineage>
        <taxon>Bacteria</taxon>
        <taxon>Pseudomonadati</taxon>
        <taxon>Pseudomonadota</taxon>
        <taxon>Gammaproteobacteria</taxon>
        <taxon>Alteromonadales</taxon>
        <taxon>Shewanellaceae</taxon>
        <taxon>Shewanella</taxon>
    </lineage>
</organism>
<proteinExistence type="predicted"/>
<protein>
    <submittedName>
        <fullName evidence="2">Uncharacterized protein</fullName>
    </submittedName>
</protein>
<keyword evidence="1" id="KW-1133">Transmembrane helix</keyword>
<name>A0ABZ0JXX2_9GAMM</name>
<accession>A0ABZ0JXX2</accession>
<dbReference type="Proteomes" id="UP001529491">
    <property type="component" value="Chromosome"/>
</dbReference>